<evidence type="ECO:0000313" key="1">
    <source>
        <dbReference type="EMBL" id="MFD1096399.1"/>
    </source>
</evidence>
<dbReference type="SUPFAM" id="SSF54909">
    <property type="entry name" value="Dimeric alpha+beta barrel"/>
    <property type="match status" value="1"/>
</dbReference>
<accession>A0ABW3NWG7</accession>
<dbReference type="Proteomes" id="UP001597131">
    <property type="component" value="Unassembled WGS sequence"/>
</dbReference>
<dbReference type="InterPro" id="IPR011008">
    <property type="entry name" value="Dimeric_a/b-barrel"/>
</dbReference>
<name>A0ABW3NWG7_9FLAO</name>
<keyword evidence="2" id="KW-1185">Reference proteome</keyword>
<dbReference type="EC" id="1.-.-.-" evidence="1"/>
<keyword evidence="1" id="KW-0560">Oxidoreductase</keyword>
<keyword evidence="1" id="KW-0503">Monooxygenase</keyword>
<proteinExistence type="predicted"/>
<evidence type="ECO:0000313" key="2">
    <source>
        <dbReference type="Proteomes" id="UP001597131"/>
    </source>
</evidence>
<reference evidence="2" key="1">
    <citation type="journal article" date="2019" name="Int. J. Syst. Evol. Microbiol.">
        <title>The Global Catalogue of Microorganisms (GCM) 10K type strain sequencing project: providing services to taxonomists for standard genome sequencing and annotation.</title>
        <authorList>
            <consortium name="The Broad Institute Genomics Platform"/>
            <consortium name="The Broad Institute Genome Sequencing Center for Infectious Disease"/>
            <person name="Wu L."/>
            <person name="Ma J."/>
        </authorList>
    </citation>
    <scope>NUCLEOTIDE SEQUENCE [LARGE SCALE GENOMIC DNA]</scope>
    <source>
        <strain evidence="2">CCUG 64793</strain>
    </source>
</reference>
<dbReference type="GO" id="GO:0004497">
    <property type="term" value="F:monooxygenase activity"/>
    <property type="evidence" value="ECO:0007669"/>
    <property type="project" value="UniProtKB-KW"/>
</dbReference>
<dbReference type="Gene3D" id="3.30.70.100">
    <property type="match status" value="1"/>
</dbReference>
<sequence length="97" mass="10857">MIKKGLLATVVAKEGKEKEVETFLENAVEMAKKEDKTIHWFAFKMDAETFGIFDTFEGEEGQKAHLNGEIAKKLMESAKDLLRATPNISKIDILAAK</sequence>
<protein>
    <submittedName>
        <fullName evidence="1">Quinol monooxygenase</fullName>
        <ecNumber evidence="1">1.-.-.-</ecNumber>
    </submittedName>
</protein>
<comment type="caution">
    <text evidence="1">The sequence shown here is derived from an EMBL/GenBank/DDBJ whole genome shotgun (WGS) entry which is preliminary data.</text>
</comment>
<organism evidence="1 2">
    <name type="scientific">Salegentibacter chungangensis</name>
    <dbReference type="NCBI Taxonomy" id="1335724"/>
    <lineage>
        <taxon>Bacteria</taxon>
        <taxon>Pseudomonadati</taxon>
        <taxon>Bacteroidota</taxon>
        <taxon>Flavobacteriia</taxon>
        <taxon>Flavobacteriales</taxon>
        <taxon>Flavobacteriaceae</taxon>
        <taxon>Salegentibacter</taxon>
    </lineage>
</organism>
<gene>
    <name evidence="1" type="ORF">ACFQ3Q_11605</name>
</gene>
<dbReference type="RefSeq" id="WP_380746004.1">
    <property type="nucleotide sequence ID" value="NZ_JBHTLI010000002.1"/>
</dbReference>
<dbReference type="EMBL" id="JBHTLI010000002">
    <property type="protein sequence ID" value="MFD1096399.1"/>
    <property type="molecule type" value="Genomic_DNA"/>
</dbReference>